<accession>T0H0D2</accession>
<organism evidence="1 2">
    <name type="scientific">Novosphingobium lindaniclasticum LE124</name>
    <dbReference type="NCBI Taxonomy" id="1096930"/>
    <lineage>
        <taxon>Bacteria</taxon>
        <taxon>Pseudomonadati</taxon>
        <taxon>Pseudomonadota</taxon>
        <taxon>Alphaproteobacteria</taxon>
        <taxon>Sphingomonadales</taxon>
        <taxon>Sphingomonadaceae</taxon>
        <taxon>Novosphingobium</taxon>
    </lineage>
</organism>
<dbReference type="OrthoDB" id="7509954at2"/>
<dbReference type="EMBL" id="ATHL01000127">
    <property type="protein sequence ID" value="EQB09736.1"/>
    <property type="molecule type" value="Genomic_DNA"/>
</dbReference>
<sequence>MNLLDPATDWTNQTVEERAEACATFLFTFRFIGHADHYRTQNQIRARADTQREQRAKGNLHG</sequence>
<dbReference type="Proteomes" id="UP000015527">
    <property type="component" value="Unassembled WGS sequence"/>
</dbReference>
<reference evidence="1 2" key="1">
    <citation type="journal article" date="2013" name="Genome Announc.">
        <title>Genome Sequence of Novosphingobium lindaniclasticum LE124T, Isolated from a Hexachlorocyclohexane Dumpsite.</title>
        <authorList>
            <person name="Saxena A."/>
            <person name="Nayyar N."/>
            <person name="Sangwan N."/>
            <person name="Kumari R."/>
            <person name="Khurana J.P."/>
            <person name="Lal R."/>
        </authorList>
    </citation>
    <scope>NUCLEOTIDE SEQUENCE [LARGE SCALE GENOMIC DNA]</scope>
    <source>
        <strain evidence="1 2">LE124</strain>
    </source>
</reference>
<evidence type="ECO:0000313" key="1">
    <source>
        <dbReference type="EMBL" id="EQB09736.1"/>
    </source>
</evidence>
<name>T0H0D2_9SPHN</name>
<proteinExistence type="predicted"/>
<dbReference type="AlphaFoldDB" id="T0H0D2"/>
<dbReference type="RefSeq" id="WP_021235597.1">
    <property type="nucleotide sequence ID" value="NZ_ATHL01000127.1"/>
</dbReference>
<comment type="caution">
    <text evidence="1">The sequence shown here is derived from an EMBL/GenBank/DDBJ whole genome shotgun (WGS) entry which is preliminary data.</text>
</comment>
<protein>
    <submittedName>
        <fullName evidence="1">Uncharacterized protein</fullName>
    </submittedName>
</protein>
<evidence type="ECO:0000313" key="2">
    <source>
        <dbReference type="Proteomes" id="UP000015527"/>
    </source>
</evidence>
<dbReference type="PATRIC" id="fig|1096930.3.peg.3790"/>
<keyword evidence="2" id="KW-1185">Reference proteome</keyword>
<gene>
    <name evidence="1" type="ORF">L284_19240</name>
</gene>